<gene>
    <name evidence="5" type="primary">ORF9b</name>
</gene>
<evidence type="ECO:0000256" key="3">
    <source>
        <dbReference type="ARBA" id="ARBA00030098"/>
    </source>
</evidence>
<evidence type="ECO:0000256" key="1">
    <source>
        <dbReference type="ARBA" id="ARBA00004192"/>
    </source>
</evidence>
<dbReference type="InterPro" id="IPR037223">
    <property type="entry name" value="Protein_9b_SARS"/>
</dbReference>
<comment type="subcellular location">
    <subcellularLocation>
        <location evidence="1">Host cytoplasm</location>
    </subcellularLocation>
</comment>
<dbReference type="Pfam" id="PF09399">
    <property type="entry name" value="bCoV_lipid_BD"/>
    <property type="match status" value="1"/>
</dbReference>
<dbReference type="Proteomes" id="UP000501722">
    <property type="component" value="Segment"/>
</dbReference>
<keyword evidence="2" id="KW-1035">Host cytoplasm</keyword>
<dbReference type="PROSITE" id="PS51920">
    <property type="entry name" value="SARS_9B"/>
    <property type="match status" value="1"/>
</dbReference>
<dbReference type="EMBL" id="KY352407">
    <property type="protein sequence ID" value="APO40587.1"/>
    <property type="molecule type" value="Genomic_RNA"/>
</dbReference>
<dbReference type="GO" id="GO:0030430">
    <property type="term" value="C:host cell cytoplasm"/>
    <property type="evidence" value="ECO:0007669"/>
    <property type="project" value="UniProtKB-SubCell"/>
</dbReference>
<protein>
    <recommendedName>
        <fullName evidence="3">Accessory protein 9b</fullName>
    </recommendedName>
    <alternativeName>
        <fullName evidence="4">ORF-9b</fullName>
    </alternativeName>
</protein>
<evidence type="ECO:0000313" key="5">
    <source>
        <dbReference type="EMBL" id="APO40587.1"/>
    </source>
</evidence>
<name>A0A3Q8AD31_SARS</name>
<reference evidence="5" key="1">
    <citation type="journal article" date="2019" name="Microbiol. Resour. Announc.">
        <title>Complete Genome Sequence of a Severe Acute Respiratory Syndrome-Related Coronavirus from Kenyan Bats.</title>
        <authorList>
            <person name="Tao Y."/>
            <person name="Tong S."/>
        </authorList>
    </citation>
    <scope>NUCLEOTIDE SEQUENCE [LARGE SCALE GENOMIC DNA]</scope>
    <source>
        <strain evidence="5">BtKY72</strain>
    </source>
</reference>
<sequence length="96" mass="10846">MDNKDRAMRLALRLVSQITLTITRMETVLELGLSIEDRKALLTTRHPGSPLSLNMVKKLSPSREDKVCRLIPTVAKMTKLATIEELPDEFVVVTEK</sequence>
<dbReference type="SMR" id="A0A3Q8AD31"/>
<organismHost>
    <name type="scientific">Paguma larvata</name>
    <name type="common">Masked palm civet</name>
    <dbReference type="NCBI Taxonomy" id="9675"/>
</organismHost>
<evidence type="ECO:0000256" key="4">
    <source>
        <dbReference type="ARBA" id="ARBA00031734"/>
    </source>
</evidence>
<organism evidence="5">
    <name type="scientific">Severe acute respiratory syndrome coronavirus</name>
    <name type="common">SARS-CoV</name>
    <dbReference type="NCBI Taxonomy" id="694009"/>
    <lineage>
        <taxon>Viruses</taxon>
        <taxon>Riboviria</taxon>
        <taxon>Orthornavirae</taxon>
        <taxon>Pisuviricota</taxon>
        <taxon>Pisoniviricetes</taxon>
        <taxon>Nidovirales</taxon>
        <taxon>Cornidovirineae</taxon>
        <taxon>Coronaviridae</taxon>
        <taxon>Orthocoronavirinae</taxon>
        <taxon>Betacoronavirus</taxon>
        <taxon>Sarbecovirus</taxon>
        <taxon>Betacoronavirus pandemicum</taxon>
    </lineage>
</organism>
<accession>A0A3Q8AD31</accession>
<proteinExistence type="predicted"/>
<evidence type="ECO:0000256" key="2">
    <source>
        <dbReference type="ARBA" id="ARBA00023200"/>
    </source>
</evidence>
<dbReference type="SUPFAM" id="SSF141666">
    <property type="entry name" value="SARS ORF9b-like"/>
    <property type="match status" value="1"/>
</dbReference>
<organismHost>
    <name type="scientific">Homo sapiens</name>
    <name type="common">Human</name>
    <dbReference type="NCBI Taxonomy" id="9606"/>
</organismHost>
<dbReference type="InterPro" id="IPR018542">
    <property type="entry name" value="Protein_9b_Betacoronavirus"/>
</dbReference>